<feature type="region of interest" description="Disordered" evidence="1">
    <location>
        <begin position="1"/>
        <end position="20"/>
    </location>
</feature>
<dbReference type="AlphaFoldDB" id="A0A1H6CAQ8"/>
<evidence type="ECO:0000259" key="2">
    <source>
        <dbReference type="Pfam" id="PF04149"/>
    </source>
</evidence>
<name>A0A1H6CAQ8_9ACTN</name>
<dbReference type="EMBL" id="FNVO01000009">
    <property type="protein sequence ID" value="SEG70060.1"/>
    <property type="molecule type" value="Genomic_DNA"/>
</dbReference>
<accession>A0A1H6CAQ8</accession>
<evidence type="ECO:0000313" key="4">
    <source>
        <dbReference type="Proteomes" id="UP000236723"/>
    </source>
</evidence>
<proteinExistence type="predicted"/>
<dbReference type="Proteomes" id="UP000236723">
    <property type="component" value="Unassembled WGS sequence"/>
</dbReference>
<gene>
    <name evidence="3" type="ORF">SAMN04489712_109138</name>
</gene>
<evidence type="ECO:0000313" key="3">
    <source>
        <dbReference type="EMBL" id="SEG70060.1"/>
    </source>
</evidence>
<reference evidence="4" key="1">
    <citation type="submission" date="2016-10" db="EMBL/GenBank/DDBJ databases">
        <authorList>
            <person name="Varghese N."/>
            <person name="Submissions S."/>
        </authorList>
    </citation>
    <scope>NUCLEOTIDE SEQUENCE [LARGE SCALE GENOMIC DNA]</scope>
    <source>
        <strain evidence="4">DSM 43163</strain>
    </source>
</reference>
<sequence length="67" mass="7383">MITPPNVVWRKSRRSDNGGQNCVEIASAEQAVVVRDSKDPEGGILAFRQSEWSAFAQRIKGGCYDIS</sequence>
<dbReference type="OrthoDB" id="3432106at2"/>
<feature type="domain" description="DUF397" evidence="2">
    <location>
        <begin position="8"/>
        <end position="60"/>
    </location>
</feature>
<organism evidence="3 4">
    <name type="scientific">Thermomonospora echinospora</name>
    <dbReference type="NCBI Taxonomy" id="1992"/>
    <lineage>
        <taxon>Bacteria</taxon>
        <taxon>Bacillati</taxon>
        <taxon>Actinomycetota</taxon>
        <taxon>Actinomycetes</taxon>
        <taxon>Streptosporangiales</taxon>
        <taxon>Thermomonosporaceae</taxon>
        <taxon>Thermomonospora</taxon>
    </lineage>
</organism>
<evidence type="ECO:0000256" key="1">
    <source>
        <dbReference type="SAM" id="MobiDB-lite"/>
    </source>
</evidence>
<dbReference type="RefSeq" id="WP_103939721.1">
    <property type="nucleotide sequence ID" value="NZ_FNVO01000009.1"/>
</dbReference>
<keyword evidence="4" id="KW-1185">Reference proteome</keyword>
<dbReference type="Pfam" id="PF04149">
    <property type="entry name" value="DUF397"/>
    <property type="match status" value="1"/>
</dbReference>
<dbReference type="InterPro" id="IPR007278">
    <property type="entry name" value="DUF397"/>
</dbReference>
<protein>
    <recommendedName>
        <fullName evidence="2">DUF397 domain-containing protein</fullName>
    </recommendedName>
</protein>